<organism evidence="1">
    <name type="scientific">Castellaniella ginsengisoli</name>
    <dbReference type="NCBI Taxonomy" id="546114"/>
    <lineage>
        <taxon>Bacteria</taxon>
        <taxon>Pseudomonadati</taxon>
        <taxon>Pseudomonadota</taxon>
        <taxon>Betaproteobacteria</taxon>
        <taxon>Burkholderiales</taxon>
        <taxon>Alcaligenaceae</taxon>
        <taxon>Castellaniella</taxon>
    </lineage>
</organism>
<reference evidence="1" key="1">
    <citation type="submission" date="2024-05" db="EMBL/GenBank/DDBJ databases">
        <authorList>
            <person name="Luo Y.-C."/>
            <person name="Nicholds J."/>
            <person name="Mortimer T."/>
            <person name="Maboni G."/>
        </authorList>
    </citation>
    <scope>NUCLEOTIDE SEQUENCE</scope>
    <source>
        <strain evidence="1">153920</strain>
    </source>
</reference>
<dbReference type="InterPro" id="IPR021312">
    <property type="entry name" value="DUF2889"/>
</dbReference>
<dbReference type="AlphaFoldDB" id="A0AB39CFY8"/>
<dbReference type="RefSeq" id="WP_368642960.1">
    <property type="nucleotide sequence ID" value="NZ_CP158252.1"/>
</dbReference>
<name>A0AB39CFY8_9BURK</name>
<accession>A0AB39CFY8</accession>
<proteinExistence type="predicted"/>
<protein>
    <submittedName>
        <fullName evidence="1">DUF2889 domain-containing protein</fullName>
    </submittedName>
</protein>
<dbReference type="Pfam" id="PF11136">
    <property type="entry name" value="DUF2889"/>
    <property type="match status" value="1"/>
</dbReference>
<evidence type="ECO:0000313" key="1">
    <source>
        <dbReference type="EMBL" id="XDJ40922.1"/>
    </source>
</evidence>
<sequence>MPLSDPASPRRPVHTRSIRVESYARDDGLWDLEAELVDTKAYDFPIRGGGHHPAGAPVHHMRLRVTIDDRFNITASEAVYEAAPYGEFCSAIAPEYGRLAGLNLLNQFRKHVRERFGRTAGCTHVTELTNVLPTVAIQTMAGRQAQAQPDHGERPFQLDGCHALRVDGPVVRAHYSPWYVPAEAPADES</sequence>
<dbReference type="EMBL" id="CP158252">
    <property type="protein sequence ID" value="XDJ40922.1"/>
    <property type="molecule type" value="Genomic_DNA"/>
</dbReference>
<gene>
    <name evidence="1" type="ORF">ABRY99_08120</name>
</gene>